<keyword evidence="4" id="KW-0732">Signal</keyword>
<dbReference type="PROSITE" id="PS50088">
    <property type="entry name" value="ANK_REPEAT"/>
    <property type="match status" value="3"/>
</dbReference>
<dbReference type="InterPro" id="IPR002110">
    <property type="entry name" value="Ankyrin_rpt"/>
</dbReference>
<feature type="repeat" description="ANK" evidence="3">
    <location>
        <begin position="88"/>
        <end position="120"/>
    </location>
</feature>
<evidence type="ECO:0000256" key="2">
    <source>
        <dbReference type="ARBA" id="ARBA00023043"/>
    </source>
</evidence>
<feature type="repeat" description="ANK" evidence="3">
    <location>
        <begin position="197"/>
        <end position="229"/>
    </location>
</feature>
<keyword evidence="6" id="KW-1185">Reference proteome</keyword>
<gene>
    <name evidence="5" type="ORF">F0185_27360</name>
</gene>
<reference evidence="5 6" key="1">
    <citation type="submission" date="2019-09" db="EMBL/GenBank/DDBJ databases">
        <title>Taxonomy of Antarctic Massilia spp.: description of Massilia rubra sp. nov., Massilia aquatica sp. nov., Massilia mucilaginosa sp. nov., Massilia frigida sp. nov. isolated from streams, lakes and regoliths.</title>
        <authorList>
            <person name="Holochova P."/>
            <person name="Sedlacek I."/>
            <person name="Kralova S."/>
            <person name="Maslanova I."/>
            <person name="Busse H.-J."/>
            <person name="Stankova E."/>
            <person name="Vrbovska V."/>
            <person name="Kovarovic V."/>
            <person name="Bartak M."/>
            <person name="Svec P."/>
            <person name="Pantucek R."/>
        </authorList>
    </citation>
    <scope>NUCLEOTIDE SEQUENCE [LARGE SCALE GENOMIC DNA]</scope>
    <source>
        <strain evidence="5 6">CCM 8692</strain>
    </source>
</reference>
<dbReference type="SMART" id="SM00248">
    <property type="entry name" value="ANK"/>
    <property type="match status" value="6"/>
</dbReference>
<dbReference type="EMBL" id="VUYU01000027">
    <property type="protein sequence ID" value="NHZ37287.1"/>
    <property type="molecule type" value="Genomic_DNA"/>
</dbReference>
<evidence type="ECO:0000256" key="1">
    <source>
        <dbReference type="ARBA" id="ARBA00022737"/>
    </source>
</evidence>
<evidence type="ECO:0000256" key="4">
    <source>
        <dbReference type="SAM" id="SignalP"/>
    </source>
</evidence>
<sequence>MMRPMAGAALLVMLVTIAPAQAKAPVRQPASAAMRCTDAPTSGDAFQDTARNFRPGAAPRIFMALGKDRHALLKKLLNAGDDPNICHAGISPLLAAVAGGDALTVTILLDAGARPDSPRDASGGTPLDYALGTPPLEMATLLLNRGADPHVVADGGRTTLHSLALQALPPPQQHAIQMALAERLVRQGVPLDARHGQGETALHMAASTGNLDLLNLLLAEGANPTLRNKRGEDALACARRRGHAALVERLEQHLAGKTASVPTPAAAARK</sequence>
<evidence type="ECO:0000313" key="5">
    <source>
        <dbReference type="EMBL" id="NHZ37287.1"/>
    </source>
</evidence>
<keyword evidence="1" id="KW-0677">Repeat</keyword>
<proteinExistence type="predicted"/>
<evidence type="ECO:0000313" key="6">
    <source>
        <dbReference type="Proteomes" id="UP000785613"/>
    </source>
</evidence>
<dbReference type="Proteomes" id="UP000785613">
    <property type="component" value="Unassembled WGS sequence"/>
</dbReference>
<organism evidence="5 6">
    <name type="scientific">Massilia rubra</name>
    <dbReference type="NCBI Taxonomy" id="2607910"/>
    <lineage>
        <taxon>Bacteria</taxon>
        <taxon>Pseudomonadati</taxon>
        <taxon>Pseudomonadota</taxon>
        <taxon>Betaproteobacteria</taxon>
        <taxon>Burkholderiales</taxon>
        <taxon>Oxalobacteraceae</taxon>
        <taxon>Telluria group</taxon>
        <taxon>Massilia</taxon>
    </lineage>
</organism>
<evidence type="ECO:0000256" key="3">
    <source>
        <dbReference type="PROSITE-ProRule" id="PRU00023"/>
    </source>
</evidence>
<dbReference type="PROSITE" id="PS50297">
    <property type="entry name" value="ANK_REP_REGION"/>
    <property type="match status" value="2"/>
</dbReference>
<comment type="caution">
    <text evidence="5">The sequence shown here is derived from an EMBL/GenBank/DDBJ whole genome shotgun (WGS) entry which is preliminary data.</text>
</comment>
<dbReference type="PANTHER" id="PTHR24198">
    <property type="entry name" value="ANKYRIN REPEAT AND PROTEIN KINASE DOMAIN-CONTAINING PROTEIN"/>
    <property type="match status" value="1"/>
</dbReference>
<dbReference type="Gene3D" id="1.25.40.20">
    <property type="entry name" value="Ankyrin repeat-containing domain"/>
    <property type="match status" value="2"/>
</dbReference>
<feature type="chain" id="PRO_5045853639" evidence="4">
    <location>
        <begin position="23"/>
        <end position="270"/>
    </location>
</feature>
<dbReference type="Pfam" id="PF12796">
    <property type="entry name" value="Ank_2"/>
    <property type="match status" value="2"/>
</dbReference>
<feature type="signal peptide" evidence="4">
    <location>
        <begin position="1"/>
        <end position="22"/>
    </location>
</feature>
<feature type="repeat" description="ANK" evidence="3">
    <location>
        <begin position="122"/>
        <end position="154"/>
    </location>
</feature>
<protein>
    <submittedName>
        <fullName evidence="5">Ankyrin repeat domain-containing protein</fullName>
    </submittedName>
</protein>
<name>A0ABX0LS73_9BURK</name>
<accession>A0ABX0LS73</accession>
<keyword evidence="2 3" id="KW-0040">ANK repeat</keyword>
<dbReference type="InterPro" id="IPR036770">
    <property type="entry name" value="Ankyrin_rpt-contain_sf"/>
</dbReference>
<dbReference type="SUPFAM" id="SSF48403">
    <property type="entry name" value="Ankyrin repeat"/>
    <property type="match status" value="1"/>
</dbReference>
<dbReference type="PANTHER" id="PTHR24198:SF165">
    <property type="entry name" value="ANKYRIN REPEAT-CONTAINING PROTEIN-RELATED"/>
    <property type="match status" value="1"/>
</dbReference>